<dbReference type="Proteomes" id="UP000186601">
    <property type="component" value="Unassembled WGS sequence"/>
</dbReference>
<keyword evidence="3" id="KW-1185">Reference proteome</keyword>
<dbReference type="EMBL" id="MLYV02001069">
    <property type="protein sequence ID" value="PSR73615.1"/>
    <property type="molecule type" value="Genomic_DNA"/>
</dbReference>
<evidence type="ECO:0000256" key="1">
    <source>
        <dbReference type="SAM" id="MobiDB-lite"/>
    </source>
</evidence>
<feature type="compositionally biased region" description="Polar residues" evidence="1">
    <location>
        <begin position="313"/>
        <end position="324"/>
    </location>
</feature>
<feature type="region of interest" description="Disordered" evidence="1">
    <location>
        <begin position="523"/>
        <end position="558"/>
    </location>
</feature>
<feature type="compositionally biased region" description="Polar residues" evidence="1">
    <location>
        <begin position="539"/>
        <end position="548"/>
    </location>
</feature>
<evidence type="ECO:0000313" key="3">
    <source>
        <dbReference type="Proteomes" id="UP000186601"/>
    </source>
</evidence>
<gene>
    <name evidence="2" type="ORF">PHLCEN_2v10534</name>
</gene>
<feature type="compositionally biased region" description="Low complexity" evidence="1">
    <location>
        <begin position="426"/>
        <end position="437"/>
    </location>
</feature>
<proteinExistence type="predicted"/>
<feature type="compositionally biased region" description="Polar residues" evidence="1">
    <location>
        <begin position="281"/>
        <end position="291"/>
    </location>
</feature>
<sequence>MPAPIPQKPTDVELQPVSQNQSAKQNTGASRVSNQTAKLKKEGSEQQSNANHPTSPRPPTSPPATQMKKISRKSSKPIINWFQRKLAGTVRARRASDGDALRAQRVVGTRSPSLKDKHRRSSVPSVPPLPVIQTGRKGTKGAKPQQRAPSTVPSTKRNTISLDGSDDFSSITDNNTIESSEGYRSSFARDSMWSPASLREADEDASVRPLPPSSPPSPSPSHSSSSYLSDPRTFASIAASTKPTTLLSVDLTGGMAHIAQAPPTPTTLSHRLAAHVRAHSTAPSTGGSITFSALPPASPSSRPSSASHGHNSRAGTTQLNAPQHTTHHPRNNPRPSSPPMDDASVLTLASSAYAMPGVRSAHAGRMSLADDSFSHFSGAAGLGDSTSHFLLGEMDAEDERLLMEGERDGDVDASVRALRPRSSRRGSWASEASGWSAQMGSATGQPGTPSVPRDRSLWTSGSYRTGGRSVDILNDEEEGASKKPIESLLDAQSSDTATSGGPTASLAQSMEEIHIDEEGLRTPPADALATSSTMTTSTQETVQGNGASTPKKDKGQETPKVTTVALESVPAVPEIQLSHPMHGWNGVLGVPQDNDKQIVATADDQANIFVSAP</sequence>
<feature type="region of interest" description="Disordered" evidence="1">
    <location>
        <begin position="1"/>
        <end position="229"/>
    </location>
</feature>
<feature type="compositionally biased region" description="Pro residues" evidence="1">
    <location>
        <begin position="209"/>
        <end position="219"/>
    </location>
</feature>
<accession>A0A2R6NMN9</accession>
<feature type="region of interest" description="Disordered" evidence="1">
    <location>
        <begin position="406"/>
        <end position="482"/>
    </location>
</feature>
<reference evidence="2 3" key="1">
    <citation type="submission" date="2018-02" db="EMBL/GenBank/DDBJ databases">
        <title>Genome sequence of the basidiomycete white-rot fungus Phlebia centrifuga.</title>
        <authorList>
            <person name="Granchi Z."/>
            <person name="Peng M."/>
            <person name="de Vries R.P."/>
            <person name="Hilden K."/>
            <person name="Makela M.R."/>
            <person name="Grigoriev I."/>
            <person name="Riley R."/>
        </authorList>
    </citation>
    <scope>NUCLEOTIDE SEQUENCE [LARGE SCALE GENOMIC DNA]</scope>
    <source>
        <strain evidence="2 3">FBCC195</strain>
    </source>
</reference>
<feature type="compositionally biased region" description="Low complexity" evidence="1">
    <location>
        <begin position="220"/>
        <end position="229"/>
    </location>
</feature>
<protein>
    <submittedName>
        <fullName evidence="2">Uncharacterized protein</fullName>
    </submittedName>
</protein>
<dbReference type="OrthoDB" id="3269047at2759"/>
<dbReference type="AlphaFoldDB" id="A0A2R6NMN9"/>
<evidence type="ECO:0000313" key="2">
    <source>
        <dbReference type="EMBL" id="PSR73615.1"/>
    </source>
</evidence>
<feature type="compositionally biased region" description="Polar residues" evidence="1">
    <location>
        <begin position="147"/>
        <end position="183"/>
    </location>
</feature>
<feature type="compositionally biased region" description="Low complexity" evidence="1">
    <location>
        <begin position="292"/>
        <end position="307"/>
    </location>
</feature>
<dbReference type="STRING" id="98765.A0A2R6NMN9"/>
<organism evidence="2 3">
    <name type="scientific">Hermanssonia centrifuga</name>
    <dbReference type="NCBI Taxonomy" id="98765"/>
    <lineage>
        <taxon>Eukaryota</taxon>
        <taxon>Fungi</taxon>
        <taxon>Dikarya</taxon>
        <taxon>Basidiomycota</taxon>
        <taxon>Agaricomycotina</taxon>
        <taxon>Agaricomycetes</taxon>
        <taxon>Polyporales</taxon>
        <taxon>Meruliaceae</taxon>
        <taxon>Hermanssonia</taxon>
    </lineage>
</organism>
<name>A0A2R6NMN9_9APHY</name>
<feature type="region of interest" description="Disordered" evidence="1">
    <location>
        <begin position="277"/>
        <end position="343"/>
    </location>
</feature>
<feature type="compositionally biased region" description="Polar residues" evidence="1">
    <location>
        <begin position="16"/>
        <end position="37"/>
    </location>
</feature>
<feature type="compositionally biased region" description="Polar residues" evidence="1">
    <location>
        <begin position="438"/>
        <end position="448"/>
    </location>
</feature>
<comment type="caution">
    <text evidence="2">The sequence shown here is derived from an EMBL/GenBank/DDBJ whole genome shotgun (WGS) entry which is preliminary data.</text>
</comment>